<accession>A0A139KVA5</accession>
<feature type="domain" description="Methyltransferase" evidence="1">
    <location>
        <begin position="61"/>
        <end position="155"/>
    </location>
</feature>
<evidence type="ECO:0000259" key="1">
    <source>
        <dbReference type="Pfam" id="PF13649"/>
    </source>
</evidence>
<dbReference type="CDD" id="cd02440">
    <property type="entry name" value="AdoMet_MTases"/>
    <property type="match status" value="1"/>
</dbReference>
<dbReference type="PATRIC" id="fig|329854.7.peg.4499"/>
<sequence>MLSVYAKYIKKMSNENKTIHDFELKLICDFFSNMERQGPGSPDVTLKALSFIDNLTDKSLIADIGCGTGGQTMVLAGHIPGQITGLDLFPDFIDIFNRNAKQAGLQDRVKGIVGSMDNLPFQNEELDLIWSEGAIYNIGFERGLNEWRRYLKPGGYIAVSESSWFTDERPTEINDFWVNAYPEIDTIPNQVAKIHKAGYLPVATFILPENCWTEHYFAAKIEAQKIFLHKYAGNKIAEEFSSLQFDEEELYSKYKAFYGYTFFIAKKIEQ</sequence>
<evidence type="ECO:0000313" key="2">
    <source>
        <dbReference type="EMBL" id="KXT43142.1"/>
    </source>
</evidence>
<dbReference type="RefSeq" id="WP_082788143.1">
    <property type="nucleotide sequence ID" value="NZ_KQ968736.1"/>
</dbReference>
<dbReference type="InterPro" id="IPR029063">
    <property type="entry name" value="SAM-dependent_MTases_sf"/>
</dbReference>
<gene>
    <name evidence="2" type="ORF">HMPREF2531_04424</name>
</gene>
<dbReference type="PANTHER" id="PTHR42912">
    <property type="entry name" value="METHYLTRANSFERASE"/>
    <property type="match status" value="1"/>
</dbReference>
<dbReference type="SUPFAM" id="SSF53335">
    <property type="entry name" value="S-adenosyl-L-methionine-dependent methyltransferases"/>
    <property type="match status" value="1"/>
</dbReference>
<dbReference type="Gene3D" id="3.40.50.150">
    <property type="entry name" value="Vaccinia Virus protein VP39"/>
    <property type="match status" value="1"/>
</dbReference>
<keyword evidence="2" id="KW-0489">Methyltransferase</keyword>
<organism evidence="2">
    <name type="scientific">Bacteroides intestinalis</name>
    <dbReference type="NCBI Taxonomy" id="329854"/>
    <lineage>
        <taxon>Bacteria</taxon>
        <taxon>Pseudomonadati</taxon>
        <taxon>Bacteroidota</taxon>
        <taxon>Bacteroidia</taxon>
        <taxon>Bacteroidales</taxon>
        <taxon>Bacteroidaceae</taxon>
        <taxon>Bacteroides</taxon>
    </lineage>
</organism>
<dbReference type="InterPro" id="IPR050508">
    <property type="entry name" value="Methyltransf_Superfamily"/>
</dbReference>
<dbReference type="AlphaFoldDB" id="A0A139KVA5"/>
<dbReference type="InterPro" id="IPR041698">
    <property type="entry name" value="Methyltransf_25"/>
</dbReference>
<evidence type="ECO:0000313" key="3">
    <source>
        <dbReference type="Proteomes" id="UP000070319"/>
    </source>
</evidence>
<keyword evidence="2" id="KW-0808">Transferase</keyword>
<comment type="caution">
    <text evidence="2">The sequence shown here is derived from an EMBL/GenBank/DDBJ whole genome shotgun (WGS) entry which is preliminary data.</text>
</comment>
<dbReference type="Proteomes" id="UP000070319">
    <property type="component" value="Unassembled WGS sequence"/>
</dbReference>
<dbReference type="GO" id="GO:0032259">
    <property type="term" value="P:methylation"/>
    <property type="evidence" value="ECO:0007669"/>
    <property type="project" value="UniProtKB-KW"/>
</dbReference>
<name>A0A139KVA5_9BACE</name>
<reference evidence="2 3" key="1">
    <citation type="submission" date="2016-02" db="EMBL/GenBank/DDBJ databases">
        <authorList>
            <person name="Wen L."/>
            <person name="He K."/>
            <person name="Yang H."/>
        </authorList>
    </citation>
    <scope>NUCLEOTIDE SEQUENCE [LARGE SCALE GENOMIC DNA]</scope>
    <source>
        <strain evidence="2 3">KLE1704</strain>
    </source>
</reference>
<protein>
    <submittedName>
        <fullName evidence="2">Methyltransferase domain protein</fullName>
    </submittedName>
</protein>
<proteinExistence type="predicted"/>
<dbReference type="Pfam" id="PF13649">
    <property type="entry name" value="Methyltransf_25"/>
    <property type="match status" value="1"/>
</dbReference>
<dbReference type="GO" id="GO:0008757">
    <property type="term" value="F:S-adenosylmethionine-dependent methyltransferase activity"/>
    <property type="evidence" value="ECO:0007669"/>
    <property type="project" value="InterPro"/>
</dbReference>
<dbReference type="EMBL" id="LTDF01000161">
    <property type="protein sequence ID" value="KXT43142.1"/>
    <property type="molecule type" value="Genomic_DNA"/>
</dbReference>